<keyword evidence="2" id="KW-1185">Reference proteome</keyword>
<dbReference type="AlphaFoldDB" id="A0A4U5LQQ9"/>
<evidence type="ECO:0000313" key="2">
    <source>
        <dbReference type="Proteomes" id="UP000298663"/>
    </source>
</evidence>
<organism evidence="1 2">
    <name type="scientific">Steinernema carpocapsae</name>
    <name type="common">Entomopathogenic nematode</name>
    <dbReference type="NCBI Taxonomy" id="34508"/>
    <lineage>
        <taxon>Eukaryota</taxon>
        <taxon>Metazoa</taxon>
        <taxon>Ecdysozoa</taxon>
        <taxon>Nematoda</taxon>
        <taxon>Chromadorea</taxon>
        <taxon>Rhabditida</taxon>
        <taxon>Tylenchina</taxon>
        <taxon>Panagrolaimomorpha</taxon>
        <taxon>Strongyloidoidea</taxon>
        <taxon>Steinernematidae</taxon>
        <taxon>Steinernema</taxon>
    </lineage>
</organism>
<evidence type="ECO:0000313" key="1">
    <source>
        <dbReference type="EMBL" id="TKR58289.1"/>
    </source>
</evidence>
<reference evidence="1 2" key="2">
    <citation type="journal article" date="2019" name="G3 (Bethesda)">
        <title>Hybrid Assembly of the Genome of the Entomopathogenic Nematode Steinernema carpocapsae Identifies the X-Chromosome.</title>
        <authorList>
            <person name="Serra L."/>
            <person name="Macchietto M."/>
            <person name="Macias-Munoz A."/>
            <person name="McGill C.J."/>
            <person name="Rodriguez I.M."/>
            <person name="Rodriguez B."/>
            <person name="Murad R."/>
            <person name="Mortazavi A."/>
        </authorList>
    </citation>
    <scope>NUCLEOTIDE SEQUENCE [LARGE SCALE GENOMIC DNA]</scope>
    <source>
        <strain evidence="1 2">ALL</strain>
    </source>
</reference>
<accession>A0A4U5LQQ9</accession>
<protein>
    <submittedName>
        <fullName evidence="1">Uncharacterized protein</fullName>
    </submittedName>
</protein>
<gene>
    <name evidence="1" type="ORF">L596_029751</name>
</gene>
<reference evidence="1 2" key="1">
    <citation type="journal article" date="2015" name="Genome Biol.">
        <title>Comparative genomics of Steinernema reveals deeply conserved gene regulatory networks.</title>
        <authorList>
            <person name="Dillman A.R."/>
            <person name="Macchietto M."/>
            <person name="Porter C.F."/>
            <person name="Rogers A."/>
            <person name="Williams B."/>
            <person name="Antoshechkin I."/>
            <person name="Lee M.M."/>
            <person name="Goodwin Z."/>
            <person name="Lu X."/>
            <person name="Lewis E.E."/>
            <person name="Goodrich-Blair H."/>
            <person name="Stock S.P."/>
            <person name="Adams B.J."/>
            <person name="Sternberg P.W."/>
            <person name="Mortazavi A."/>
        </authorList>
    </citation>
    <scope>NUCLEOTIDE SEQUENCE [LARGE SCALE GENOMIC DNA]</scope>
    <source>
        <strain evidence="1 2">ALL</strain>
    </source>
</reference>
<name>A0A4U5LQQ9_STECR</name>
<dbReference type="Proteomes" id="UP000298663">
    <property type="component" value="Unassembled WGS sequence"/>
</dbReference>
<proteinExistence type="predicted"/>
<dbReference type="EMBL" id="AZBU02000013">
    <property type="protein sequence ID" value="TKR58289.1"/>
    <property type="molecule type" value="Genomic_DNA"/>
</dbReference>
<comment type="caution">
    <text evidence="1">The sequence shown here is derived from an EMBL/GenBank/DDBJ whole genome shotgun (WGS) entry which is preliminary data.</text>
</comment>
<sequence>MYGDESSLLVGLQDIVGLGNNGFHVDGDEVDAVEAVEFEDCEEDLPFVVHEEAALADDHVAMGFVRNTVGDLQKPEHQLRAIRLVERRKRFITI</sequence>